<evidence type="ECO:0000256" key="7">
    <source>
        <dbReference type="ARBA" id="ARBA00022989"/>
    </source>
</evidence>
<dbReference type="NCBIfam" id="TIGR00077">
    <property type="entry name" value="lspA"/>
    <property type="match status" value="1"/>
</dbReference>
<evidence type="ECO:0000313" key="13">
    <source>
        <dbReference type="Proteomes" id="UP000227088"/>
    </source>
</evidence>
<dbReference type="PRINTS" id="PR00781">
    <property type="entry name" value="LIPOSIGPTASE"/>
</dbReference>
<gene>
    <name evidence="9" type="primary">lspA</name>
    <name evidence="12" type="ORF">A9R00_10645</name>
</gene>
<dbReference type="EC" id="3.4.23.36" evidence="9"/>
<evidence type="ECO:0000256" key="2">
    <source>
        <dbReference type="ARBA" id="ARBA00022475"/>
    </source>
</evidence>
<dbReference type="PROSITE" id="PS00855">
    <property type="entry name" value="SPASE_II"/>
    <property type="match status" value="1"/>
</dbReference>
<evidence type="ECO:0000256" key="3">
    <source>
        <dbReference type="ARBA" id="ARBA00022670"/>
    </source>
</evidence>
<evidence type="ECO:0000256" key="1">
    <source>
        <dbReference type="ARBA" id="ARBA00006139"/>
    </source>
</evidence>
<keyword evidence="2 9" id="KW-1003">Cell membrane</keyword>
<protein>
    <recommendedName>
        <fullName evidence="9">Lipoprotein signal peptidase</fullName>
        <ecNumber evidence="9">3.4.23.36</ecNumber>
    </recommendedName>
    <alternativeName>
        <fullName evidence="9">Prolipoprotein signal peptidase</fullName>
    </alternativeName>
    <alternativeName>
        <fullName evidence="9">Signal peptidase II</fullName>
        <shortName evidence="9">SPase II</shortName>
    </alternativeName>
</protein>
<dbReference type="UniPathway" id="UPA00665"/>
<dbReference type="Proteomes" id="UP000227088">
    <property type="component" value="Unassembled WGS sequence"/>
</dbReference>
<organism evidence="12 13">
    <name type="scientific">Oleispira antarctica</name>
    <dbReference type="NCBI Taxonomy" id="188908"/>
    <lineage>
        <taxon>Bacteria</taxon>
        <taxon>Pseudomonadati</taxon>
        <taxon>Pseudomonadota</taxon>
        <taxon>Gammaproteobacteria</taxon>
        <taxon>Oceanospirillales</taxon>
        <taxon>Oceanospirillaceae</taxon>
        <taxon>Oleispira</taxon>
    </lineage>
</organism>
<dbReference type="GO" id="GO:0004190">
    <property type="term" value="F:aspartic-type endopeptidase activity"/>
    <property type="evidence" value="ECO:0007669"/>
    <property type="project" value="UniProtKB-UniRule"/>
</dbReference>
<comment type="subcellular location">
    <subcellularLocation>
        <location evidence="9">Cell membrane</location>
        <topology evidence="9">Multi-pass membrane protein</topology>
    </subcellularLocation>
</comment>
<dbReference type="PANTHER" id="PTHR33695:SF1">
    <property type="entry name" value="LIPOPROTEIN SIGNAL PEPTIDASE"/>
    <property type="match status" value="1"/>
</dbReference>
<keyword evidence="7 9" id="KW-1133">Transmembrane helix</keyword>
<comment type="caution">
    <text evidence="12">The sequence shown here is derived from an EMBL/GenBank/DDBJ whole genome shotgun (WGS) entry which is preliminary data.</text>
</comment>
<evidence type="ECO:0000256" key="4">
    <source>
        <dbReference type="ARBA" id="ARBA00022692"/>
    </source>
</evidence>
<dbReference type="HAMAP" id="MF_00161">
    <property type="entry name" value="LspA"/>
    <property type="match status" value="1"/>
</dbReference>
<evidence type="ECO:0000256" key="11">
    <source>
        <dbReference type="RuleBase" id="RU004181"/>
    </source>
</evidence>
<feature type="transmembrane region" description="Helical" evidence="9">
    <location>
        <begin position="12"/>
        <end position="29"/>
    </location>
</feature>
<dbReference type="AlphaFoldDB" id="A0A1Y5HLQ8"/>
<keyword evidence="4 9" id="KW-0812">Transmembrane</keyword>
<keyword evidence="3 9" id="KW-0645">Protease</keyword>
<keyword evidence="6 9" id="KW-0378">Hydrolase</keyword>
<sequence length="183" mass="20162">MNQERKAGEPSALIWLWLSVIVIALDLITKQLAENLLNYGQPVPILPVFDLTLLYNPGAAFSFLAGEDGWQRWFFTAIAVGVSIMLISWLHKLPRANKWMAVALTLILGGALGNLFDRLVYGHVIDFISVHWGGSYFPAFNIADSAITMGAIMLGLDVVFEARREKAAAKAEAELSSKEKGKE</sequence>
<evidence type="ECO:0000256" key="9">
    <source>
        <dbReference type="HAMAP-Rule" id="MF_00161"/>
    </source>
</evidence>
<evidence type="ECO:0000256" key="5">
    <source>
        <dbReference type="ARBA" id="ARBA00022750"/>
    </source>
</evidence>
<dbReference type="EMBL" id="MABE01000613">
    <property type="protein sequence ID" value="OUS38218.1"/>
    <property type="molecule type" value="Genomic_DNA"/>
</dbReference>
<feature type="transmembrane region" description="Helical" evidence="9">
    <location>
        <begin position="136"/>
        <end position="160"/>
    </location>
</feature>
<keyword evidence="5 9" id="KW-0064">Aspartyl protease</keyword>
<comment type="function">
    <text evidence="9 10">This protein specifically catalyzes the removal of signal peptides from prolipoproteins.</text>
</comment>
<comment type="pathway">
    <text evidence="9">Protein modification; lipoprotein biosynthesis (signal peptide cleavage).</text>
</comment>
<evidence type="ECO:0000256" key="8">
    <source>
        <dbReference type="ARBA" id="ARBA00023136"/>
    </source>
</evidence>
<feature type="active site" evidence="9">
    <location>
        <position position="144"/>
    </location>
</feature>
<accession>A0A1Y5HLQ8</accession>
<dbReference type="GO" id="GO:0006508">
    <property type="term" value="P:proteolysis"/>
    <property type="evidence" value="ECO:0007669"/>
    <property type="project" value="UniProtKB-KW"/>
</dbReference>
<name>A0A1Y5HLQ8_OLEAN</name>
<feature type="active site" evidence="9">
    <location>
        <position position="126"/>
    </location>
</feature>
<feature type="transmembrane region" description="Helical" evidence="9">
    <location>
        <begin position="99"/>
        <end position="116"/>
    </location>
</feature>
<dbReference type="PANTHER" id="PTHR33695">
    <property type="entry name" value="LIPOPROTEIN SIGNAL PEPTIDASE"/>
    <property type="match status" value="1"/>
</dbReference>
<comment type="similarity">
    <text evidence="1 9 11">Belongs to the peptidase A8 family.</text>
</comment>
<evidence type="ECO:0000256" key="10">
    <source>
        <dbReference type="RuleBase" id="RU000594"/>
    </source>
</evidence>
<proteinExistence type="inferred from homology"/>
<dbReference type="GO" id="GO:0005886">
    <property type="term" value="C:plasma membrane"/>
    <property type="evidence" value="ECO:0007669"/>
    <property type="project" value="UniProtKB-SubCell"/>
</dbReference>
<evidence type="ECO:0000256" key="6">
    <source>
        <dbReference type="ARBA" id="ARBA00022801"/>
    </source>
</evidence>
<reference evidence="13" key="1">
    <citation type="journal article" date="2017" name="Proc. Natl. Acad. Sci. U.S.A.">
        <title>Simulation of Deepwater Horizon oil plume reveals substrate specialization within a complex community of hydrocarbon degraders.</title>
        <authorList>
            <person name="Hu P."/>
            <person name="Dubinsky E.A."/>
            <person name="Probst A.J."/>
            <person name="Wang J."/>
            <person name="Sieber C.M.K."/>
            <person name="Tom L.M."/>
            <person name="Gardinali P."/>
            <person name="Banfield J.F."/>
            <person name="Atlas R.M."/>
            <person name="Andersen G.L."/>
        </authorList>
    </citation>
    <scope>NUCLEOTIDE SEQUENCE [LARGE SCALE GENOMIC DNA]</scope>
</reference>
<feature type="transmembrane region" description="Helical" evidence="9">
    <location>
        <begin position="73"/>
        <end position="90"/>
    </location>
</feature>
<dbReference type="InterPro" id="IPR001872">
    <property type="entry name" value="Peptidase_A8"/>
</dbReference>
<comment type="catalytic activity">
    <reaction evidence="9 10">
        <text>Release of signal peptides from bacterial membrane prolipoproteins. Hydrolyzes -Xaa-Yaa-Zaa-|-(S,diacylglyceryl)Cys-, in which Xaa is hydrophobic (preferably Leu), and Yaa (Ala or Ser) and Zaa (Gly or Ala) have small, neutral side chains.</text>
        <dbReference type="EC" id="3.4.23.36"/>
    </reaction>
</comment>
<evidence type="ECO:0000313" key="12">
    <source>
        <dbReference type="EMBL" id="OUS38218.1"/>
    </source>
</evidence>
<dbReference type="Pfam" id="PF01252">
    <property type="entry name" value="Peptidase_A8"/>
    <property type="match status" value="1"/>
</dbReference>
<keyword evidence="8 9" id="KW-0472">Membrane</keyword>